<evidence type="ECO:0000313" key="3">
    <source>
        <dbReference type="Proteomes" id="UP001501414"/>
    </source>
</evidence>
<dbReference type="RefSeq" id="WP_344020172.1">
    <property type="nucleotide sequence ID" value="NZ_BAAAJK010000006.1"/>
</dbReference>
<feature type="transmembrane region" description="Helical" evidence="1">
    <location>
        <begin position="21"/>
        <end position="44"/>
    </location>
</feature>
<gene>
    <name evidence="2" type="ORF">GCM10009613_17090</name>
</gene>
<dbReference type="EMBL" id="BAAAJK010000006">
    <property type="protein sequence ID" value="GAA1385158.1"/>
    <property type="molecule type" value="Genomic_DNA"/>
</dbReference>
<proteinExistence type="predicted"/>
<dbReference type="Proteomes" id="UP001501414">
    <property type="component" value="Unassembled WGS sequence"/>
</dbReference>
<sequence>MDENEARAALSEVNRRRGHATWLALWAGTPRWSVLAAVAILLAHTLTSDLRALDPAPDGWFLRWGTWLLTLALLTAVGWVAHRRSPVTAHRSTFGERMAVCAVLLVVLYVLLMVIGVPMRYAGIPFDQTVSAAGALVLLFLGVRLWSRRLGHRA</sequence>
<accession>A0ABN1XML5</accession>
<feature type="transmembrane region" description="Helical" evidence="1">
    <location>
        <begin position="129"/>
        <end position="147"/>
    </location>
</feature>
<organism evidence="2 3">
    <name type="scientific">Pseudonocardia kongjuensis</name>
    <dbReference type="NCBI Taxonomy" id="102227"/>
    <lineage>
        <taxon>Bacteria</taxon>
        <taxon>Bacillati</taxon>
        <taxon>Actinomycetota</taxon>
        <taxon>Actinomycetes</taxon>
        <taxon>Pseudonocardiales</taxon>
        <taxon>Pseudonocardiaceae</taxon>
        <taxon>Pseudonocardia</taxon>
    </lineage>
</organism>
<keyword evidence="1" id="KW-0472">Membrane</keyword>
<name>A0ABN1XML5_9PSEU</name>
<keyword evidence="3" id="KW-1185">Reference proteome</keyword>
<feature type="transmembrane region" description="Helical" evidence="1">
    <location>
        <begin position="94"/>
        <end position="117"/>
    </location>
</feature>
<evidence type="ECO:0000313" key="2">
    <source>
        <dbReference type="EMBL" id="GAA1385158.1"/>
    </source>
</evidence>
<protein>
    <submittedName>
        <fullName evidence="2">Uncharacterized protein</fullName>
    </submittedName>
</protein>
<keyword evidence="1" id="KW-0812">Transmembrane</keyword>
<comment type="caution">
    <text evidence="2">The sequence shown here is derived from an EMBL/GenBank/DDBJ whole genome shotgun (WGS) entry which is preliminary data.</text>
</comment>
<reference evidence="2 3" key="1">
    <citation type="journal article" date="2019" name="Int. J. Syst. Evol. Microbiol.">
        <title>The Global Catalogue of Microorganisms (GCM) 10K type strain sequencing project: providing services to taxonomists for standard genome sequencing and annotation.</title>
        <authorList>
            <consortium name="The Broad Institute Genomics Platform"/>
            <consortium name="The Broad Institute Genome Sequencing Center for Infectious Disease"/>
            <person name="Wu L."/>
            <person name="Ma J."/>
        </authorList>
    </citation>
    <scope>NUCLEOTIDE SEQUENCE [LARGE SCALE GENOMIC DNA]</scope>
    <source>
        <strain evidence="2 3">JCM 11896</strain>
    </source>
</reference>
<evidence type="ECO:0000256" key="1">
    <source>
        <dbReference type="SAM" id="Phobius"/>
    </source>
</evidence>
<feature type="transmembrane region" description="Helical" evidence="1">
    <location>
        <begin position="64"/>
        <end position="82"/>
    </location>
</feature>
<keyword evidence="1" id="KW-1133">Transmembrane helix</keyword>